<dbReference type="PROSITE" id="PS00178">
    <property type="entry name" value="AA_TRNA_LIGASE_I"/>
    <property type="match status" value="1"/>
</dbReference>
<evidence type="ECO:0000256" key="5">
    <source>
        <dbReference type="ARBA" id="ARBA00022840"/>
    </source>
</evidence>
<dbReference type="Gene3D" id="3.90.740.10">
    <property type="entry name" value="Valyl/Leucyl/Isoleucyl-tRNA synthetase, editing domain"/>
    <property type="match status" value="1"/>
</dbReference>
<keyword evidence="3 9" id="KW-0436">Ligase</keyword>
<comment type="similarity">
    <text evidence="1 9">Belongs to the class-I aminoacyl-tRNA synthetase family.</text>
</comment>
<dbReference type="InterPro" id="IPR050081">
    <property type="entry name" value="Ile-tRNA_ligase"/>
</dbReference>
<dbReference type="Gene3D" id="1.10.730.20">
    <property type="match status" value="1"/>
</dbReference>
<dbReference type="InterPro" id="IPR002300">
    <property type="entry name" value="aa-tRNA-synth_Ia"/>
</dbReference>
<dbReference type="FunFam" id="3.40.50.620:FF:000400">
    <property type="entry name" value="Isoleucine--tRNA ligase, mitochondrial"/>
    <property type="match status" value="1"/>
</dbReference>
<accession>A0A367Y0N2</accession>
<evidence type="ECO:0000259" key="11">
    <source>
        <dbReference type="Pfam" id="PF08264"/>
    </source>
</evidence>
<dbReference type="EC" id="6.1.1.5" evidence="2"/>
<gene>
    <name evidence="12" type="primary">ISM1_0</name>
    <name evidence="12" type="ORF">Cantr_07816</name>
</gene>
<dbReference type="GO" id="GO:0006428">
    <property type="term" value="P:isoleucyl-tRNA aminoacylation"/>
    <property type="evidence" value="ECO:0007669"/>
    <property type="project" value="InterPro"/>
</dbReference>
<dbReference type="Gene3D" id="3.40.50.620">
    <property type="entry name" value="HUPs"/>
    <property type="match status" value="2"/>
</dbReference>
<dbReference type="Pfam" id="PF00133">
    <property type="entry name" value="tRNA-synt_1"/>
    <property type="match status" value="1"/>
</dbReference>
<evidence type="ECO:0000256" key="8">
    <source>
        <dbReference type="ARBA" id="ARBA00032665"/>
    </source>
</evidence>
<dbReference type="GO" id="GO:0004822">
    <property type="term" value="F:isoleucine-tRNA ligase activity"/>
    <property type="evidence" value="ECO:0007669"/>
    <property type="project" value="UniProtKB-EC"/>
</dbReference>
<proteinExistence type="inferred from homology"/>
<evidence type="ECO:0000313" key="12">
    <source>
        <dbReference type="EMBL" id="RCK59436.1"/>
    </source>
</evidence>
<comment type="caution">
    <text evidence="12">The sequence shown here is derived from an EMBL/GenBank/DDBJ whole genome shotgun (WGS) entry which is preliminary data.</text>
</comment>
<dbReference type="GO" id="GO:0002161">
    <property type="term" value="F:aminoacyl-tRNA deacylase activity"/>
    <property type="evidence" value="ECO:0007669"/>
    <property type="project" value="InterPro"/>
</dbReference>
<evidence type="ECO:0000313" key="13">
    <source>
        <dbReference type="Proteomes" id="UP000253472"/>
    </source>
</evidence>
<dbReference type="InterPro" id="IPR033708">
    <property type="entry name" value="Anticodon_Ile_BEm"/>
</dbReference>
<feature type="domain" description="Aminoacyl-tRNA synthetase class Ia" evidence="10">
    <location>
        <begin position="52"/>
        <end position="688"/>
    </location>
</feature>
<dbReference type="CDD" id="cd07960">
    <property type="entry name" value="Anticodon_Ia_Ile_BEm"/>
    <property type="match status" value="1"/>
</dbReference>
<dbReference type="NCBIfam" id="TIGR00392">
    <property type="entry name" value="ileS"/>
    <property type="match status" value="1"/>
</dbReference>
<feature type="domain" description="Methionyl/Valyl/Leucyl/Isoleucyl-tRNA synthetase anticodon-binding" evidence="11">
    <location>
        <begin position="730"/>
        <end position="889"/>
    </location>
</feature>
<dbReference type="InterPro" id="IPR001412">
    <property type="entry name" value="aa-tRNA-synth_I_CS"/>
</dbReference>
<name>A0A367Y0N2_9ASCO</name>
<evidence type="ECO:0000256" key="7">
    <source>
        <dbReference type="ARBA" id="ARBA00023146"/>
    </source>
</evidence>
<dbReference type="InterPro" id="IPR023585">
    <property type="entry name" value="Ile-tRNA-ligase_type1"/>
</dbReference>
<dbReference type="SUPFAM" id="SSF47323">
    <property type="entry name" value="Anticodon-binding domain of a subclass of class I aminoacyl-tRNA synthetases"/>
    <property type="match status" value="1"/>
</dbReference>
<dbReference type="GO" id="GO:0005739">
    <property type="term" value="C:mitochondrion"/>
    <property type="evidence" value="ECO:0007669"/>
    <property type="project" value="TreeGrafter"/>
</dbReference>
<dbReference type="InterPro" id="IPR014729">
    <property type="entry name" value="Rossmann-like_a/b/a_fold"/>
</dbReference>
<dbReference type="GO" id="GO:0005524">
    <property type="term" value="F:ATP binding"/>
    <property type="evidence" value="ECO:0007669"/>
    <property type="project" value="UniProtKB-KW"/>
</dbReference>
<dbReference type="HAMAP" id="MF_02002">
    <property type="entry name" value="Ile_tRNA_synth_type1"/>
    <property type="match status" value="1"/>
</dbReference>
<dbReference type="InterPro" id="IPR009080">
    <property type="entry name" value="tRNAsynth_Ia_anticodon-bd"/>
</dbReference>
<evidence type="ECO:0000256" key="3">
    <source>
        <dbReference type="ARBA" id="ARBA00022598"/>
    </source>
</evidence>
<evidence type="ECO:0000256" key="4">
    <source>
        <dbReference type="ARBA" id="ARBA00022741"/>
    </source>
</evidence>
<dbReference type="OrthoDB" id="10264412at2759"/>
<dbReference type="SUPFAM" id="SSF50677">
    <property type="entry name" value="ValRS/IleRS/LeuRS editing domain"/>
    <property type="match status" value="1"/>
</dbReference>
<dbReference type="InterPro" id="IPR009008">
    <property type="entry name" value="Val/Leu/Ile-tRNA-synth_edit"/>
</dbReference>
<dbReference type="PANTHER" id="PTHR42765:SF1">
    <property type="entry name" value="ISOLEUCINE--TRNA LIGASE, MITOCHONDRIAL"/>
    <property type="match status" value="1"/>
</dbReference>
<dbReference type="InterPro" id="IPR013155">
    <property type="entry name" value="M/V/L/I-tRNA-synth_anticd-bd"/>
</dbReference>
<evidence type="ECO:0000256" key="1">
    <source>
        <dbReference type="ARBA" id="ARBA00005594"/>
    </source>
</evidence>
<dbReference type="InterPro" id="IPR002301">
    <property type="entry name" value="Ile-tRNA-ligase"/>
</dbReference>
<dbReference type="AlphaFoldDB" id="A0A367Y0N2"/>
<reference evidence="12 13" key="1">
    <citation type="submission" date="2018-06" db="EMBL/GenBank/DDBJ databases">
        <title>Whole genome sequencing of Candida tropicalis (genome annotated by CSBL at Korea University).</title>
        <authorList>
            <person name="Ahn J."/>
        </authorList>
    </citation>
    <scope>NUCLEOTIDE SEQUENCE [LARGE SCALE GENOMIC DNA]</scope>
    <source>
        <strain evidence="12 13">ATCC 20962</strain>
    </source>
</reference>
<sequence length="974" mass="111342">MLRFKPQVRSLCTHLIRLNKQNFGKTLLLPQTPFGPKIPKDETRDTLIKQLSQDLYEWQQSAKAGKQQFTLHDGPPYANGDLHLGHALNKITKDIINRYQLIFKDKLINYRPGWDCHGLPIEMKVESLGKKYESAVEIRKACREWAQTMIERQREQFKEYAIMANFEDPYITMKHKYEIDQLKIFVKLIENGLLSQQLKPVWWGCDTQTALAEAELEYNDKHKSVAIHVKFPVASDDLYDFLKSKDHEVGSGDLKLLIWTSTPWTIPANKAVCVNSEMTYTLILNGEETLVVAKPLVEEVLKLDDSYKLLDIEFPGSVIEGNYYVNPAAEDSAKHPVLHGDHVVETAGTGLVHNAPSHGREDYLIGKKNGLVMDSVVDNGGRYIVSALAPGFKQLGDAKVTEIRTNVICANLLQEKGMLFHLNKKFTHSYPYDWRSKTPVIQRATPQWFVNVEKIKPYASEALSKVNFYPESGSNRLTLFVENRSEWCISRQRVWGVPLPIIYNRETGVPVLDAKVTNHIVQKLDEFGTDEWFVVENDDISRWLPPDMDGSKYYKSKDTMDVWFDSGTSWSTLRDNLEGCGQTDVPLADVYLEGSDQHRGWFQSSLLNKIIYSGTNGTSFKPVAPFDSVITHGFITDGKGQKMSKSVGNVFSPKEAIEGCKKPRTPYLGTDGLRLWVASSNYKQDVSFTPEVLSRVSEVGKKYRITFKYLLGNLHDYAEPVAYEQLSDLDRYILHTLHDLQNSCVEFYDEFNFSRVVGAINTHVNSILSAVYFDVSKDCLYTDKADSLRRRSIQTVLNEIMKTYLGLLAPIQPLLTHEVWSEYAKIANLQEDSVFKIDAGFHKLPDTYNNESLSESFANFFELRDEVFRIVERLKEQKMFKNKLELEILLSAKDDTRIYQFLRANESYLDDLFLVSRVRLVDNELDTSCDVNGEKVSIRVHHSQDCKCPRCWKFTAPAEDALCGKCDEVVKALE</sequence>
<dbReference type="PRINTS" id="PR00984">
    <property type="entry name" value="TRNASYNTHILE"/>
</dbReference>
<keyword evidence="5 9" id="KW-0067">ATP-binding</keyword>
<dbReference type="STRING" id="5486.A0A367Y0N2"/>
<protein>
    <recommendedName>
        <fullName evidence="2">isoleucine--tRNA ligase</fullName>
        <ecNumber evidence="2">6.1.1.5</ecNumber>
    </recommendedName>
    <alternativeName>
        <fullName evidence="8">Isoleucyl-tRNA synthetase</fullName>
    </alternativeName>
</protein>
<dbReference type="GO" id="GO:0032543">
    <property type="term" value="P:mitochondrial translation"/>
    <property type="evidence" value="ECO:0007669"/>
    <property type="project" value="TreeGrafter"/>
</dbReference>
<dbReference type="SUPFAM" id="SSF52374">
    <property type="entry name" value="Nucleotidylyl transferase"/>
    <property type="match status" value="1"/>
</dbReference>
<dbReference type="Pfam" id="PF08264">
    <property type="entry name" value="Anticodon_1"/>
    <property type="match status" value="1"/>
</dbReference>
<dbReference type="GO" id="GO:0000049">
    <property type="term" value="F:tRNA binding"/>
    <property type="evidence" value="ECO:0007669"/>
    <property type="project" value="InterPro"/>
</dbReference>
<keyword evidence="13" id="KW-1185">Reference proteome</keyword>
<dbReference type="Proteomes" id="UP000253472">
    <property type="component" value="Unassembled WGS sequence"/>
</dbReference>
<evidence type="ECO:0000256" key="6">
    <source>
        <dbReference type="ARBA" id="ARBA00022917"/>
    </source>
</evidence>
<keyword evidence="4 9" id="KW-0547">Nucleotide-binding</keyword>
<organism evidence="12 13">
    <name type="scientific">Candida viswanathii</name>
    <dbReference type="NCBI Taxonomy" id="5486"/>
    <lineage>
        <taxon>Eukaryota</taxon>
        <taxon>Fungi</taxon>
        <taxon>Dikarya</taxon>
        <taxon>Ascomycota</taxon>
        <taxon>Saccharomycotina</taxon>
        <taxon>Pichiomycetes</taxon>
        <taxon>Debaryomycetaceae</taxon>
        <taxon>Candida/Lodderomyces clade</taxon>
        <taxon>Candida</taxon>
    </lineage>
</organism>
<keyword evidence="7 9" id="KW-0030">Aminoacyl-tRNA synthetase</keyword>
<evidence type="ECO:0000256" key="2">
    <source>
        <dbReference type="ARBA" id="ARBA00013165"/>
    </source>
</evidence>
<keyword evidence="6 9" id="KW-0648">Protein biosynthesis</keyword>
<evidence type="ECO:0000259" key="10">
    <source>
        <dbReference type="Pfam" id="PF00133"/>
    </source>
</evidence>
<dbReference type="EMBL" id="QLNQ01000027">
    <property type="protein sequence ID" value="RCK59436.1"/>
    <property type="molecule type" value="Genomic_DNA"/>
</dbReference>
<dbReference type="PANTHER" id="PTHR42765">
    <property type="entry name" value="SOLEUCYL-TRNA SYNTHETASE"/>
    <property type="match status" value="1"/>
</dbReference>
<evidence type="ECO:0000256" key="9">
    <source>
        <dbReference type="RuleBase" id="RU363035"/>
    </source>
</evidence>